<evidence type="ECO:0000313" key="2">
    <source>
        <dbReference type="EMBL" id="GAD67090.1"/>
    </source>
</evidence>
<dbReference type="InterPro" id="IPR005590">
    <property type="entry name" value="DUF333"/>
</dbReference>
<gene>
    <name evidence="2" type="ORF">VPR01S_06_01070</name>
</gene>
<dbReference type="eggNOG" id="COG3042">
    <property type="taxonomic scope" value="Bacteria"/>
</dbReference>
<keyword evidence="1" id="KW-0732">Signal</keyword>
<sequence length="93" mass="10552">MKKSYLLVGLGAAAALLAGCSNEPDKYDVKEYTSIANPASVYCVQQDGKLETVTENDQRVTYCVFSENDRTEQWEYYREHQKKADNTSMQDAQ</sequence>
<protein>
    <recommendedName>
        <fullName evidence="4">Hemolysin</fullName>
    </recommendedName>
</protein>
<feature type="signal peptide" evidence="1">
    <location>
        <begin position="1"/>
        <end position="18"/>
    </location>
</feature>
<dbReference type="Pfam" id="PF03891">
    <property type="entry name" value="DUF333"/>
    <property type="match status" value="1"/>
</dbReference>
<evidence type="ECO:0008006" key="4">
    <source>
        <dbReference type="Google" id="ProtNLM"/>
    </source>
</evidence>
<evidence type="ECO:0000313" key="3">
    <source>
        <dbReference type="Proteomes" id="UP000016570"/>
    </source>
</evidence>
<dbReference type="AlphaFoldDB" id="U3A078"/>
<proteinExistence type="predicted"/>
<evidence type="ECO:0000256" key="1">
    <source>
        <dbReference type="SAM" id="SignalP"/>
    </source>
</evidence>
<comment type="caution">
    <text evidence="2">The sequence shown here is derived from an EMBL/GenBank/DDBJ whole genome shotgun (WGS) entry which is preliminary data.</text>
</comment>
<dbReference type="PANTHER" id="PTHR38008">
    <property type="entry name" value="HEMOLYSIN-RELATED"/>
    <property type="match status" value="1"/>
</dbReference>
<keyword evidence="3" id="KW-1185">Reference proteome</keyword>
<organism evidence="2 3">
    <name type="scientific">Vibrio proteolyticus NBRC 13287</name>
    <dbReference type="NCBI Taxonomy" id="1219065"/>
    <lineage>
        <taxon>Bacteria</taxon>
        <taxon>Pseudomonadati</taxon>
        <taxon>Pseudomonadota</taxon>
        <taxon>Gammaproteobacteria</taxon>
        <taxon>Vibrionales</taxon>
        <taxon>Vibrionaceae</taxon>
        <taxon>Vibrio</taxon>
    </lineage>
</organism>
<reference evidence="2 3" key="1">
    <citation type="submission" date="2013-09" db="EMBL/GenBank/DDBJ databases">
        <title>Whole genome shotgun sequence of Vibrio proteolyticus NBRC 13287.</title>
        <authorList>
            <person name="Isaki S."/>
            <person name="Hosoyama A."/>
            <person name="Numata M."/>
            <person name="Hashimoto M."/>
            <person name="Hosoyama Y."/>
            <person name="Tsuchikane K."/>
            <person name="Noguchi M."/>
            <person name="Hirakata S."/>
            <person name="Ichikawa N."/>
            <person name="Ohji S."/>
            <person name="Yamazoe A."/>
            <person name="Fujita N."/>
        </authorList>
    </citation>
    <scope>NUCLEOTIDE SEQUENCE [LARGE SCALE GENOMIC DNA]</scope>
    <source>
        <strain evidence="2 3">NBRC 13287</strain>
    </source>
</reference>
<accession>U3A078</accession>
<feature type="chain" id="PRO_5004637522" description="Hemolysin" evidence="1">
    <location>
        <begin position="19"/>
        <end position="93"/>
    </location>
</feature>
<dbReference type="RefSeq" id="WP_021705065.1">
    <property type="nucleotide sequence ID" value="NZ_BATJ01000006.1"/>
</dbReference>
<name>U3A078_VIBPR</name>
<dbReference type="Proteomes" id="UP000016570">
    <property type="component" value="Unassembled WGS sequence"/>
</dbReference>
<dbReference type="PANTHER" id="PTHR38008:SF2">
    <property type="entry name" value="HEMOLYSIN"/>
    <property type="match status" value="1"/>
</dbReference>
<dbReference type="EMBL" id="BATJ01000006">
    <property type="protein sequence ID" value="GAD67090.1"/>
    <property type="molecule type" value="Genomic_DNA"/>
</dbReference>
<dbReference type="PROSITE" id="PS51257">
    <property type="entry name" value="PROKAR_LIPOPROTEIN"/>
    <property type="match status" value="1"/>
</dbReference>